<evidence type="ECO:0000256" key="2">
    <source>
        <dbReference type="SAM" id="Phobius"/>
    </source>
</evidence>
<evidence type="ECO:0000313" key="3">
    <source>
        <dbReference type="EMBL" id="AEH37920.1"/>
    </source>
</evidence>
<evidence type="ECO:0000256" key="1">
    <source>
        <dbReference type="SAM" id="MobiDB-lite"/>
    </source>
</evidence>
<dbReference type="OrthoDB" id="262791at2157"/>
<sequence length="299" mass="31649">MKWRCTWCGKPHAENDPPCDECGHNSFEKAVVRADEDSSTASSDASGDTGTSGAPDEFDGAAPGTVDTGTQYVWRCPNCGRDHVRNNPPCSRCGNPDLEQTEQTYDDIERELETPGWLELAKPYAPILVVVGLVVALFATGIVPPSVLPGIGPPSPPDAPGNASQAGGIDLDQTEELVYEELEADRDAADSRTADADLAAFAEYWNRALVASEYGDANPDRVDPDAFGVDCAAEDVVATQLPQLERDIGGYEDESALAAEIADALRPTADSGSSGELSSEGLDLHVTDDGEIHGFYATC</sequence>
<name>F8D828_HALXS</name>
<accession>F8D828</accession>
<dbReference type="RefSeq" id="WP_013880810.1">
    <property type="nucleotide sequence ID" value="NC_015666.1"/>
</dbReference>
<feature type="transmembrane region" description="Helical" evidence="2">
    <location>
        <begin position="124"/>
        <end position="143"/>
    </location>
</feature>
<reference evidence="3 4" key="1">
    <citation type="journal article" date="2012" name="Stand. Genomic Sci.">
        <title>Complete genome sequence of Halopiger xanaduensis type strain (SH-6(T)).</title>
        <authorList>
            <person name="Anderson I."/>
            <person name="Tindall B.J."/>
            <person name="Rohde M."/>
            <person name="Lucas S."/>
            <person name="Han J."/>
            <person name="Lapidus A."/>
            <person name="Cheng J.F."/>
            <person name="Goodwin L."/>
            <person name="Pitluck S."/>
            <person name="Peters L."/>
            <person name="Pati A."/>
            <person name="Mikhailova N."/>
            <person name="Pagani I."/>
            <person name="Teshima H."/>
            <person name="Han C."/>
            <person name="Tapia R."/>
            <person name="Land M."/>
            <person name="Woyke T."/>
            <person name="Klenk H.P."/>
            <person name="Kyrpides N."/>
            <person name="Ivanova N."/>
        </authorList>
    </citation>
    <scope>NUCLEOTIDE SEQUENCE [LARGE SCALE GENOMIC DNA]</scope>
    <source>
        <strain evidence="4">DSM 18323 / JCM 14033 / SH-6</strain>
    </source>
</reference>
<dbReference type="HOGENOM" id="CLU_989069_0_0_2"/>
<dbReference type="EMBL" id="CP002839">
    <property type="protein sequence ID" value="AEH37920.1"/>
    <property type="molecule type" value="Genomic_DNA"/>
</dbReference>
<feature type="region of interest" description="Disordered" evidence="1">
    <location>
        <begin position="33"/>
        <end position="66"/>
    </location>
</feature>
<dbReference type="KEGG" id="hxa:Halxa_3308"/>
<gene>
    <name evidence="3" type="ordered locus">Halxa_3308</name>
</gene>
<keyword evidence="2" id="KW-0472">Membrane</keyword>
<dbReference type="AlphaFoldDB" id="F8D828"/>
<dbReference type="eggNOG" id="arCOG09068">
    <property type="taxonomic scope" value="Archaea"/>
</dbReference>
<keyword evidence="2" id="KW-0812">Transmembrane</keyword>
<dbReference type="GeneID" id="10798257"/>
<keyword evidence="2" id="KW-1133">Transmembrane helix</keyword>
<dbReference type="Proteomes" id="UP000006794">
    <property type="component" value="Chromosome"/>
</dbReference>
<feature type="compositionally biased region" description="Low complexity" evidence="1">
    <location>
        <begin position="39"/>
        <end position="54"/>
    </location>
</feature>
<organism evidence="3 4">
    <name type="scientific">Halopiger xanaduensis (strain DSM 18323 / JCM 14033 / SH-6)</name>
    <dbReference type="NCBI Taxonomy" id="797210"/>
    <lineage>
        <taxon>Archaea</taxon>
        <taxon>Methanobacteriati</taxon>
        <taxon>Methanobacteriota</taxon>
        <taxon>Stenosarchaea group</taxon>
        <taxon>Halobacteria</taxon>
        <taxon>Halobacteriales</taxon>
        <taxon>Natrialbaceae</taxon>
        <taxon>Halopiger</taxon>
    </lineage>
</organism>
<protein>
    <submittedName>
        <fullName evidence="3">Uncharacterized protein</fullName>
    </submittedName>
</protein>
<proteinExistence type="predicted"/>
<keyword evidence="4" id="KW-1185">Reference proteome</keyword>
<evidence type="ECO:0000313" key="4">
    <source>
        <dbReference type="Proteomes" id="UP000006794"/>
    </source>
</evidence>